<keyword evidence="3 6" id="KW-1133">Transmembrane helix</keyword>
<keyword evidence="2 6" id="KW-0812">Transmembrane</keyword>
<feature type="transmembrane region" description="Helical" evidence="6">
    <location>
        <begin position="12"/>
        <end position="34"/>
    </location>
</feature>
<dbReference type="PANTHER" id="PTHR10671:SF108">
    <property type="entry name" value="CLAUDIN FAMILY PROTEIN-RELATED"/>
    <property type="match status" value="1"/>
</dbReference>
<accession>A0ABQ9ELS3</accession>
<proteinExistence type="predicted"/>
<keyword evidence="4 6" id="KW-0472">Membrane</keyword>
<comment type="caution">
    <text evidence="7">The sequence shown here is derived from an EMBL/GenBank/DDBJ whole genome shotgun (WGS) entry which is preliminary data.</text>
</comment>
<evidence type="ECO:0000256" key="2">
    <source>
        <dbReference type="ARBA" id="ARBA00022692"/>
    </source>
</evidence>
<reference evidence="7 8" key="1">
    <citation type="submission" date="2022-12" db="EMBL/GenBank/DDBJ databases">
        <title>Chromosome-level genome of Tegillarca granosa.</title>
        <authorList>
            <person name="Kim J."/>
        </authorList>
    </citation>
    <scope>NUCLEOTIDE SEQUENCE [LARGE SCALE GENOMIC DNA]</scope>
    <source>
        <strain evidence="7">Teg-2019</strain>
        <tissue evidence="7">Adductor muscle</tissue>
    </source>
</reference>
<protein>
    <submittedName>
        <fullName evidence="7">Uncharacterized protein</fullName>
    </submittedName>
</protein>
<dbReference type="InterPro" id="IPR050579">
    <property type="entry name" value="PMP-22/EMP/MP20-like"/>
</dbReference>
<evidence type="ECO:0000313" key="7">
    <source>
        <dbReference type="EMBL" id="KAJ8305326.1"/>
    </source>
</evidence>
<evidence type="ECO:0000256" key="1">
    <source>
        <dbReference type="ARBA" id="ARBA00004141"/>
    </source>
</evidence>
<sequence>MLVELNKRPTFYSILAITSYTLNLLFQVIAFATIDWCHFTLNGRRIKLGLWLACGYYQKSDSWQCSDEVFKDTEFLSVVREWPFGARIFATLSLIVLFLMEFVLISYVCIKRLKRYRKHLSQILYGMSFFVASTSIILLLLIGSEVPSLEEGTIGSSYGLEVICVILTIATSIFIFLDRRKRKRSGKSEKSKSYKFIYTISDDMSTSSRTNYGSSFNPEMNSMHSRTTQESRLTSMDNAAFEKASTTSLGGSVDISYKTDFTASTDLVSYNQEPLRRTSSVSSVESQV</sequence>
<gene>
    <name evidence="7" type="ORF">KUTeg_015871</name>
</gene>
<comment type="subcellular location">
    <subcellularLocation>
        <location evidence="1">Membrane</location>
        <topology evidence="1">Multi-pass membrane protein</topology>
    </subcellularLocation>
</comment>
<name>A0ABQ9ELS3_TEGGR</name>
<evidence type="ECO:0000256" key="4">
    <source>
        <dbReference type="ARBA" id="ARBA00023136"/>
    </source>
</evidence>
<feature type="transmembrane region" description="Helical" evidence="6">
    <location>
        <begin position="122"/>
        <end position="143"/>
    </location>
</feature>
<dbReference type="Proteomes" id="UP001217089">
    <property type="component" value="Unassembled WGS sequence"/>
</dbReference>
<evidence type="ECO:0000256" key="6">
    <source>
        <dbReference type="SAM" id="Phobius"/>
    </source>
</evidence>
<dbReference type="Gene3D" id="1.20.140.150">
    <property type="match status" value="1"/>
</dbReference>
<evidence type="ECO:0000256" key="5">
    <source>
        <dbReference type="SAM" id="MobiDB-lite"/>
    </source>
</evidence>
<feature type="region of interest" description="Disordered" evidence="5">
    <location>
        <begin position="211"/>
        <end position="232"/>
    </location>
</feature>
<evidence type="ECO:0000256" key="3">
    <source>
        <dbReference type="ARBA" id="ARBA00022989"/>
    </source>
</evidence>
<feature type="transmembrane region" description="Helical" evidence="6">
    <location>
        <begin position="88"/>
        <end position="110"/>
    </location>
</feature>
<feature type="transmembrane region" description="Helical" evidence="6">
    <location>
        <begin position="155"/>
        <end position="177"/>
    </location>
</feature>
<dbReference type="EMBL" id="JARBDR010000813">
    <property type="protein sequence ID" value="KAJ8305326.1"/>
    <property type="molecule type" value="Genomic_DNA"/>
</dbReference>
<organism evidence="7 8">
    <name type="scientific">Tegillarca granosa</name>
    <name type="common">Malaysian cockle</name>
    <name type="synonym">Anadara granosa</name>
    <dbReference type="NCBI Taxonomy" id="220873"/>
    <lineage>
        <taxon>Eukaryota</taxon>
        <taxon>Metazoa</taxon>
        <taxon>Spiralia</taxon>
        <taxon>Lophotrochozoa</taxon>
        <taxon>Mollusca</taxon>
        <taxon>Bivalvia</taxon>
        <taxon>Autobranchia</taxon>
        <taxon>Pteriomorphia</taxon>
        <taxon>Arcoida</taxon>
        <taxon>Arcoidea</taxon>
        <taxon>Arcidae</taxon>
        <taxon>Tegillarca</taxon>
    </lineage>
</organism>
<keyword evidence="8" id="KW-1185">Reference proteome</keyword>
<dbReference type="PANTHER" id="PTHR10671">
    <property type="entry name" value="EPITHELIAL MEMBRANE PROTEIN-RELATED"/>
    <property type="match status" value="1"/>
</dbReference>
<evidence type="ECO:0000313" key="8">
    <source>
        <dbReference type="Proteomes" id="UP001217089"/>
    </source>
</evidence>